<keyword evidence="1" id="KW-0812">Transmembrane</keyword>
<gene>
    <name evidence="2" type="ORF">E2C01_001258</name>
</gene>
<keyword evidence="1" id="KW-1133">Transmembrane helix</keyword>
<feature type="transmembrane region" description="Helical" evidence="1">
    <location>
        <begin position="40"/>
        <end position="60"/>
    </location>
</feature>
<evidence type="ECO:0000256" key="1">
    <source>
        <dbReference type="SAM" id="Phobius"/>
    </source>
</evidence>
<keyword evidence="1" id="KW-0472">Membrane</keyword>
<comment type="caution">
    <text evidence="2">The sequence shown here is derived from an EMBL/GenBank/DDBJ whole genome shotgun (WGS) entry which is preliminary data.</text>
</comment>
<dbReference type="EMBL" id="VSRR010000039">
    <property type="protein sequence ID" value="MPC08665.1"/>
    <property type="molecule type" value="Genomic_DNA"/>
</dbReference>
<evidence type="ECO:0000313" key="2">
    <source>
        <dbReference type="EMBL" id="MPC08665.1"/>
    </source>
</evidence>
<accession>A0A5B7CHC9</accession>
<sequence length="91" mass="10071">MFLNYRVCGLCRADKLLGGHSAGLLATLALLEILPVVPDFSIFLGYATSSRAASCFAIVVGKNRKIKYSRNRFLERVEPSEPIPESIERGR</sequence>
<protein>
    <submittedName>
        <fullName evidence="2">Uncharacterized protein</fullName>
    </submittedName>
</protein>
<evidence type="ECO:0000313" key="3">
    <source>
        <dbReference type="Proteomes" id="UP000324222"/>
    </source>
</evidence>
<proteinExistence type="predicted"/>
<feature type="transmembrane region" description="Helical" evidence="1">
    <location>
        <begin position="16"/>
        <end position="34"/>
    </location>
</feature>
<name>A0A5B7CHC9_PORTR</name>
<reference evidence="2 3" key="1">
    <citation type="submission" date="2019-05" db="EMBL/GenBank/DDBJ databases">
        <title>Another draft genome of Portunus trituberculatus and its Hox gene families provides insights of decapod evolution.</title>
        <authorList>
            <person name="Jeong J.-H."/>
            <person name="Song I."/>
            <person name="Kim S."/>
            <person name="Choi T."/>
            <person name="Kim D."/>
            <person name="Ryu S."/>
            <person name="Kim W."/>
        </authorList>
    </citation>
    <scope>NUCLEOTIDE SEQUENCE [LARGE SCALE GENOMIC DNA]</scope>
    <source>
        <tissue evidence="2">Muscle</tissue>
    </source>
</reference>
<keyword evidence="3" id="KW-1185">Reference proteome</keyword>
<dbReference type="AlphaFoldDB" id="A0A5B7CHC9"/>
<dbReference type="Proteomes" id="UP000324222">
    <property type="component" value="Unassembled WGS sequence"/>
</dbReference>
<organism evidence="2 3">
    <name type="scientific">Portunus trituberculatus</name>
    <name type="common">Swimming crab</name>
    <name type="synonym">Neptunus trituberculatus</name>
    <dbReference type="NCBI Taxonomy" id="210409"/>
    <lineage>
        <taxon>Eukaryota</taxon>
        <taxon>Metazoa</taxon>
        <taxon>Ecdysozoa</taxon>
        <taxon>Arthropoda</taxon>
        <taxon>Crustacea</taxon>
        <taxon>Multicrustacea</taxon>
        <taxon>Malacostraca</taxon>
        <taxon>Eumalacostraca</taxon>
        <taxon>Eucarida</taxon>
        <taxon>Decapoda</taxon>
        <taxon>Pleocyemata</taxon>
        <taxon>Brachyura</taxon>
        <taxon>Eubrachyura</taxon>
        <taxon>Portunoidea</taxon>
        <taxon>Portunidae</taxon>
        <taxon>Portuninae</taxon>
        <taxon>Portunus</taxon>
    </lineage>
</organism>